<sequence length="121" mass="12505">MYRPHFLKVPARLGAAGGVREGGGGAGRVEAGRDEAGLLLETTARSSECDKSPTVMELAGGQAGITAVIKVGALLWHAPRTPLRCRYLGVRSRGRSGREAGGDDSSAHKNRDGLSGIGGPR</sequence>
<dbReference type="Proteomes" id="UP000324222">
    <property type="component" value="Unassembled WGS sequence"/>
</dbReference>
<proteinExistence type="predicted"/>
<comment type="caution">
    <text evidence="2">The sequence shown here is derived from an EMBL/GenBank/DDBJ whole genome shotgun (WGS) entry which is preliminary data.</text>
</comment>
<gene>
    <name evidence="2" type="ORF">E2C01_044421</name>
</gene>
<feature type="region of interest" description="Disordered" evidence="1">
    <location>
        <begin position="90"/>
        <end position="121"/>
    </location>
</feature>
<feature type="compositionally biased region" description="Basic and acidic residues" evidence="1">
    <location>
        <begin position="96"/>
        <end position="112"/>
    </location>
</feature>
<dbReference type="AlphaFoldDB" id="A0A5B7FVK3"/>
<organism evidence="2 3">
    <name type="scientific">Portunus trituberculatus</name>
    <name type="common">Swimming crab</name>
    <name type="synonym">Neptunus trituberculatus</name>
    <dbReference type="NCBI Taxonomy" id="210409"/>
    <lineage>
        <taxon>Eukaryota</taxon>
        <taxon>Metazoa</taxon>
        <taxon>Ecdysozoa</taxon>
        <taxon>Arthropoda</taxon>
        <taxon>Crustacea</taxon>
        <taxon>Multicrustacea</taxon>
        <taxon>Malacostraca</taxon>
        <taxon>Eumalacostraca</taxon>
        <taxon>Eucarida</taxon>
        <taxon>Decapoda</taxon>
        <taxon>Pleocyemata</taxon>
        <taxon>Brachyura</taxon>
        <taxon>Eubrachyura</taxon>
        <taxon>Portunoidea</taxon>
        <taxon>Portunidae</taxon>
        <taxon>Portuninae</taxon>
        <taxon>Portunus</taxon>
    </lineage>
</organism>
<keyword evidence="3" id="KW-1185">Reference proteome</keyword>
<accession>A0A5B7FVK3</accession>
<reference evidence="2 3" key="1">
    <citation type="submission" date="2019-05" db="EMBL/GenBank/DDBJ databases">
        <title>Another draft genome of Portunus trituberculatus and its Hox gene families provides insights of decapod evolution.</title>
        <authorList>
            <person name="Jeong J.-H."/>
            <person name="Song I."/>
            <person name="Kim S."/>
            <person name="Choi T."/>
            <person name="Kim D."/>
            <person name="Ryu S."/>
            <person name="Kim W."/>
        </authorList>
    </citation>
    <scope>NUCLEOTIDE SEQUENCE [LARGE SCALE GENOMIC DNA]</scope>
    <source>
        <tissue evidence="2">Muscle</tissue>
    </source>
</reference>
<protein>
    <submittedName>
        <fullName evidence="2">Uncharacterized protein</fullName>
    </submittedName>
</protein>
<dbReference type="EMBL" id="VSRR010009607">
    <property type="protein sequence ID" value="MPC50592.1"/>
    <property type="molecule type" value="Genomic_DNA"/>
</dbReference>
<evidence type="ECO:0000313" key="3">
    <source>
        <dbReference type="Proteomes" id="UP000324222"/>
    </source>
</evidence>
<name>A0A5B7FVK3_PORTR</name>
<evidence type="ECO:0000313" key="2">
    <source>
        <dbReference type="EMBL" id="MPC50592.1"/>
    </source>
</evidence>
<evidence type="ECO:0000256" key="1">
    <source>
        <dbReference type="SAM" id="MobiDB-lite"/>
    </source>
</evidence>